<dbReference type="InterPro" id="IPR002822">
    <property type="entry name" value="Ni_insertion"/>
</dbReference>
<organism evidence="3 4">
    <name type="scientific">Methermicoccus shengliensis</name>
    <dbReference type="NCBI Taxonomy" id="660064"/>
    <lineage>
        <taxon>Archaea</taxon>
        <taxon>Methanobacteriati</taxon>
        <taxon>Methanobacteriota</taxon>
        <taxon>Stenosarchaea group</taxon>
        <taxon>Methanomicrobia</taxon>
        <taxon>Methanosarcinales</taxon>
        <taxon>Methermicoccaceae</taxon>
        <taxon>Methermicoccus</taxon>
    </lineage>
</organism>
<evidence type="ECO:0000313" key="3">
    <source>
        <dbReference type="EMBL" id="HIH69725.1"/>
    </source>
</evidence>
<proteinExistence type="inferred from homology"/>
<keyword evidence="1 2" id="KW-0533">Nickel</keyword>
<protein>
    <recommendedName>
        <fullName evidence="2">Putative nickel insertion protein</fullName>
    </recommendedName>
</protein>
<dbReference type="GO" id="GO:0016151">
    <property type="term" value="F:nickel cation binding"/>
    <property type="evidence" value="ECO:0007669"/>
    <property type="project" value="UniProtKB-UniRule"/>
</dbReference>
<sequence length="395" mass="42544">MRAVLIEPFGGAAGDMLVCALVDAGADADFVKGTMEAASGLEVEFRRTSREHISALALHVEGGDEGKRTLEEVLTHIRGSRVPQEVASMAEGVFTLLARAEAAVHGEPLERVCLHEVGQQDAMADIVGVCAALLDLGALPVYHVPPIPTGWGTVETSHGTYPVPAPAVVEIARLCALTTCRGALEGERLTPTGAALLGALSKPLPSPMLSMRTHAAGYGAGSRDKGANVVRASIVELHALEHDEVCVLETNVDDTTGEELAYLTERLMEEGALDVSVVPALMKKGRMGSILRVIARGVDVERMASLMALEGGTLGVRVYHSMHRMVARREMRKVDVDVDGMRERVRVKVALLPDGTPFSLKAEHEDLRSIAKRRNIPLRRLSRIVEGEAWRMVRE</sequence>
<dbReference type="Gene3D" id="3.30.70.1380">
    <property type="entry name" value="Transcriptional regulatory protein pf0864 domain like"/>
    <property type="match status" value="1"/>
</dbReference>
<dbReference type="RefSeq" id="WP_042685666.1">
    <property type="nucleotide sequence ID" value="NZ_DUIH01000012.1"/>
</dbReference>
<dbReference type="EMBL" id="DUIH01000012">
    <property type="protein sequence ID" value="HIH69725.1"/>
    <property type="molecule type" value="Genomic_DNA"/>
</dbReference>
<keyword evidence="2" id="KW-0456">Lyase</keyword>
<comment type="caution">
    <text evidence="3">The sequence shown here is derived from an EMBL/GenBank/DDBJ whole genome shotgun (WGS) entry which is preliminary data.</text>
</comment>
<dbReference type="Gene3D" id="3.10.20.300">
    <property type="entry name" value="mk0293 like domain"/>
    <property type="match status" value="1"/>
</dbReference>
<dbReference type="PANTHER" id="PTHR36566:SF1">
    <property type="entry name" value="PYRIDINIUM-3,5-BISTHIOCARBOXYLIC ACID MONONUCLEOTIDE NICKEL INSERTION PROTEIN"/>
    <property type="match status" value="1"/>
</dbReference>
<gene>
    <name evidence="3" type="primary">larC</name>
    <name evidence="3" type="ORF">HA299_03770</name>
</gene>
<name>A0A832VZX8_9EURY</name>
<dbReference type="Pfam" id="PF01969">
    <property type="entry name" value="Ni_insertion"/>
    <property type="match status" value="1"/>
</dbReference>
<dbReference type="GO" id="GO:0016829">
    <property type="term" value="F:lyase activity"/>
    <property type="evidence" value="ECO:0007669"/>
    <property type="project" value="UniProtKB-UniRule"/>
</dbReference>
<dbReference type="NCBIfam" id="TIGR00299">
    <property type="entry name" value="nickel pincer cofactor biosynthesis protein LarC"/>
    <property type="match status" value="1"/>
</dbReference>
<accession>A0A832VZX8</accession>
<evidence type="ECO:0000256" key="1">
    <source>
        <dbReference type="ARBA" id="ARBA00022596"/>
    </source>
</evidence>
<evidence type="ECO:0000313" key="4">
    <source>
        <dbReference type="Proteomes" id="UP000600363"/>
    </source>
</evidence>
<comment type="similarity">
    <text evidence="2">Belongs to the LarC family.</text>
</comment>
<dbReference type="Proteomes" id="UP000600363">
    <property type="component" value="Unassembled WGS sequence"/>
</dbReference>
<dbReference type="HAMAP" id="MF_01074">
    <property type="entry name" value="LarC"/>
    <property type="match status" value="1"/>
</dbReference>
<dbReference type="AlphaFoldDB" id="A0A832VZX8"/>
<dbReference type="PANTHER" id="PTHR36566">
    <property type="entry name" value="NICKEL INSERTION PROTEIN-RELATED"/>
    <property type="match status" value="1"/>
</dbReference>
<evidence type="ECO:0000256" key="2">
    <source>
        <dbReference type="HAMAP-Rule" id="MF_01074"/>
    </source>
</evidence>
<reference evidence="3" key="1">
    <citation type="journal article" date="2020" name="bioRxiv">
        <title>A rank-normalized archaeal taxonomy based on genome phylogeny resolves widespread incomplete and uneven classifications.</title>
        <authorList>
            <person name="Rinke C."/>
            <person name="Chuvochina M."/>
            <person name="Mussig A.J."/>
            <person name="Chaumeil P.-A."/>
            <person name="Waite D.W."/>
            <person name="Whitman W.B."/>
            <person name="Parks D.H."/>
            <person name="Hugenholtz P."/>
        </authorList>
    </citation>
    <scope>NUCLEOTIDE SEQUENCE</scope>
    <source>
        <strain evidence="3">UBA12518</strain>
    </source>
</reference>